<protein>
    <submittedName>
        <fullName evidence="1">Uncharacterized protein</fullName>
    </submittedName>
</protein>
<dbReference type="KEGG" id="aaf:AURANDRAFT_67502"/>
<keyword evidence="2" id="KW-1185">Reference proteome</keyword>
<gene>
    <name evidence="1" type="ORF">AURANDRAFT_67502</name>
</gene>
<dbReference type="EMBL" id="GL833156">
    <property type="protein sequence ID" value="EGB04103.1"/>
    <property type="molecule type" value="Genomic_DNA"/>
</dbReference>
<name>F0YLD5_AURAN</name>
<evidence type="ECO:0000313" key="1">
    <source>
        <dbReference type="EMBL" id="EGB04103.1"/>
    </source>
</evidence>
<dbReference type="GeneID" id="20226268"/>
<dbReference type="InParanoid" id="F0YLD5"/>
<dbReference type="RefSeq" id="XP_009041228.1">
    <property type="nucleotide sequence ID" value="XM_009042980.1"/>
</dbReference>
<dbReference type="AlphaFoldDB" id="F0YLD5"/>
<dbReference type="Proteomes" id="UP000002729">
    <property type="component" value="Unassembled WGS sequence"/>
</dbReference>
<proteinExistence type="predicted"/>
<organism evidence="2">
    <name type="scientific">Aureococcus anophagefferens</name>
    <name type="common">Harmful bloom alga</name>
    <dbReference type="NCBI Taxonomy" id="44056"/>
    <lineage>
        <taxon>Eukaryota</taxon>
        <taxon>Sar</taxon>
        <taxon>Stramenopiles</taxon>
        <taxon>Ochrophyta</taxon>
        <taxon>Pelagophyceae</taxon>
        <taxon>Pelagomonadales</taxon>
        <taxon>Pelagomonadaceae</taxon>
        <taxon>Aureococcus</taxon>
    </lineage>
</organism>
<reference evidence="1 2" key="1">
    <citation type="journal article" date="2011" name="Proc. Natl. Acad. Sci. U.S.A.">
        <title>Niche of harmful alga Aureococcus anophagefferens revealed through ecogenomics.</title>
        <authorList>
            <person name="Gobler C.J."/>
            <person name="Berry D.L."/>
            <person name="Dyhrman S.T."/>
            <person name="Wilhelm S.W."/>
            <person name="Salamov A."/>
            <person name="Lobanov A.V."/>
            <person name="Zhang Y."/>
            <person name="Collier J.L."/>
            <person name="Wurch L.L."/>
            <person name="Kustka A.B."/>
            <person name="Dill B.D."/>
            <person name="Shah M."/>
            <person name="VerBerkmoes N.C."/>
            <person name="Kuo A."/>
            <person name="Terry A."/>
            <person name="Pangilinan J."/>
            <person name="Lindquist E.A."/>
            <person name="Lucas S."/>
            <person name="Paulsen I.T."/>
            <person name="Hattenrath-Lehmann T.K."/>
            <person name="Talmage S.C."/>
            <person name="Walker E.A."/>
            <person name="Koch F."/>
            <person name="Burson A.M."/>
            <person name="Marcoval M.A."/>
            <person name="Tang Y.Z."/>
            <person name="Lecleir G.R."/>
            <person name="Coyne K.J."/>
            <person name="Berg G.M."/>
            <person name="Bertrand E.M."/>
            <person name="Saito M.A."/>
            <person name="Gladyshev V.N."/>
            <person name="Grigoriev I.V."/>
        </authorList>
    </citation>
    <scope>NUCLEOTIDE SEQUENCE [LARGE SCALE GENOMIC DNA]</scope>
    <source>
        <strain evidence="2">CCMP 1984</strain>
    </source>
</reference>
<evidence type="ECO:0000313" key="2">
    <source>
        <dbReference type="Proteomes" id="UP000002729"/>
    </source>
</evidence>
<sequence>MTVLATHSLYLRDRPKHLLDVVVGSDSGLIYAFVSFCKFLKSVSKMCDLRSAIDLSLINDMKSNELMFVFSTGSRCYEDIINGLRNSGKHFFEHHIKKIMNSMNLNDFKNLSIPMKPVEEYRHILVGPCAIFNGDMVLRGLEEGAYCHGTFHEESLTSVVKDVTETLNKRNKEMIDNCDVFCLTVDAKRSCYRSFAEWGIALALGKVLILTYIDNRGLHPELYLYPKSYDFM</sequence>
<accession>F0YLD5</accession>